<dbReference type="VEuPathDB" id="TrichDB:TVAG_228330"/>
<feature type="domain" description="TRNA-binding" evidence="5">
    <location>
        <begin position="48"/>
        <end position="151"/>
    </location>
</feature>
<evidence type="ECO:0000259" key="5">
    <source>
        <dbReference type="PROSITE" id="PS50886"/>
    </source>
</evidence>
<dbReference type="Pfam" id="PF01588">
    <property type="entry name" value="tRNA_bind"/>
    <property type="match status" value="1"/>
</dbReference>
<dbReference type="PANTHER" id="PTHR11586">
    <property type="entry name" value="TRNA-AMINOACYLATION COFACTOR ARC1 FAMILY MEMBER"/>
    <property type="match status" value="1"/>
</dbReference>
<dbReference type="InParanoid" id="A2DIZ5"/>
<dbReference type="SMR" id="A2DIZ5"/>
<reference evidence="6" key="1">
    <citation type="submission" date="2006-10" db="EMBL/GenBank/DDBJ databases">
        <authorList>
            <person name="Amadeo P."/>
            <person name="Zhao Q."/>
            <person name="Wortman J."/>
            <person name="Fraser-Liggett C."/>
            <person name="Carlton J."/>
        </authorList>
    </citation>
    <scope>NUCLEOTIDE SEQUENCE</scope>
    <source>
        <strain evidence="6">G3</strain>
    </source>
</reference>
<evidence type="ECO:0000256" key="3">
    <source>
        <dbReference type="PROSITE-ProRule" id="PRU00209"/>
    </source>
</evidence>
<dbReference type="RefSeq" id="XP_001580556.1">
    <property type="nucleotide sequence ID" value="XM_001580506.1"/>
</dbReference>
<organism evidence="6 7">
    <name type="scientific">Trichomonas vaginalis (strain ATCC PRA-98 / G3)</name>
    <dbReference type="NCBI Taxonomy" id="412133"/>
    <lineage>
        <taxon>Eukaryota</taxon>
        <taxon>Metamonada</taxon>
        <taxon>Parabasalia</taxon>
        <taxon>Trichomonadida</taxon>
        <taxon>Trichomonadidae</taxon>
        <taxon>Trichomonas</taxon>
    </lineage>
</organism>
<keyword evidence="7" id="KW-1185">Reference proteome</keyword>
<sequence>MSEQSEVEKVSEQNKQIIGKDGKPVKYLRGKKEKKQKIQTEKPPSPDPAIYIDARVGKIIHVEPVENSEFLYTEDVDVGNGITKHIVTSVRNYYTLEQLQDRRVCVFVNMHPAKMCGETSEAMLFGATTKDPDRCELLDPPSNSPVGARIFFGHFTEGEVTGQDRRNSHWKKMLEHLSINDQGIACYKDEPLHTAEGNITVPSLRNCGFH</sequence>
<dbReference type="InterPro" id="IPR051270">
    <property type="entry name" value="Tyrosine-tRNA_ligase_regulator"/>
</dbReference>
<feature type="compositionally biased region" description="Basic residues" evidence="4">
    <location>
        <begin position="26"/>
        <end position="37"/>
    </location>
</feature>
<gene>
    <name evidence="6" type="ORF">TVAG_228330</name>
</gene>
<feature type="compositionally biased region" description="Basic and acidic residues" evidence="4">
    <location>
        <begin position="1"/>
        <end position="24"/>
    </location>
</feature>
<dbReference type="GO" id="GO:0000049">
    <property type="term" value="F:tRNA binding"/>
    <property type="evidence" value="ECO:0007669"/>
    <property type="project" value="UniProtKB-UniRule"/>
</dbReference>
<dbReference type="EMBL" id="DS113206">
    <property type="protein sequence ID" value="EAY19570.1"/>
    <property type="molecule type" value="Genomic_DNA"/>
</dbReference>
<dbReference type="InterPro" id="IPR002547">
    <property type="entry name" value="tRNA-bd_dom"/>
</dbReference>
<dbReference type="OMA" id="EGHDMPY"/>
<feature type="region of interest" description="Disordered" evidence="4">
    <location>
        <begin position="1"/>
        <end position="49"/>
    </location>
</feature>
<name>A2DIZ5_TRIV3</name>
<dbReference type="KEGG" id="tva:5465098"/>
<dbReference type="FunFam" id="2.40.50.140:FF:000797">
    <property type="match status" value="1"/>
</dbReference>
<dbReference type="AlphaFoldDB" id="A2DIZ5"/>
<evidence type="ECO:0000256" key="1">
    <source>
        <dbReference type="ARBA" id="ARBA00022555"/>
    </source>
</evidence>
<dbReference type="OrthoDB" id="197206at2759"/>
<reference evidence="6" key="2">
    <citation type="journal article" date="2007" name="Science">
        <title>Draft genome sequence of the sexually transmitted pathogen Trichomonas vaginalis.</title>
        <authorList>
            <person name="Carlton J.M."/>
            <person name="Hirt R.P."/>
            <person name="Silva J.C."/>
            <person name="Delcher A.L."/>
            <person name="Schatz M."/>
            <person name="Zhao Q."/>
            <person name="Wortman J.R."/>
            <person name="Bidwell S.L."/>
            <person name="Alsmark U.C.M."/>
            <person name="Besteiro S."/>
            <person name="Sicheritz-Ponten T."/>
            <person name="Noel C.J."/>
            <person name="Dacks J.B."/>
            <person name="Foster P.G."/>
            <person name="Simillion C."/>
            <person name="Van de Peer Y."/>
            <person name="Miranda-Saavedra D."/>
            <person name="Barton G.J."/>
            <person name="Westrop G.D."/>
            <person name="Mueller S."/>
            <person name="Dessi D."/>
            <person name="Fiori P.L."/>
            <person name="Ren Q."/>
            <person name="Paulsen I."/>
            <person name="Zhang H."/>
            <person name="Bastida-Corcuera F.D."/>
            <person name="Simoes-Barbosa A."/>
            <person name="Brown M.T."/>
            <person name="Hayes R.D."/>
            <person name="Mukherjee M."/>
            <person name="Okumura C.Y."/>
            <person name="Schneider R."/>
            <person name="Smith A.J."/>
            <person name="Vanacova S."/>
            <person name="Villalvazo M."/>
            <person name="Haas B.J."/>
            <person name="Pertea M."/>
            <person name="Feldblyum T.V."/>
            <person name="Utterback T.R."/>
            <person name="Shu C.L."/>
            <person name="Osoegawa K."/>
            <person name="de Jong P.J."/>
            <person name="Hrdy I."/>
            <person name="Horvathova L."/>
            <person name="Zubacova Z."/>
            <person name="Dolezal P."/>
            <person name="Malik S.B."/>
            <person name="Logsdon J.M. Jr."/>
            <person name="Henze K."/>
            <person name="Gupta A."/>
            <person name="Wang C.C."/>
            <person name="Dunne R.L."/>
            <person name="Upcroft J.A."/>
            <person name="Upcroft P."/>
            <person name="White O."/>
            <person name="Salzberg S.L."/>
            <person name="Tang P."/>
            <person name="Chiu C.-H."/>
            <person name="Lee Y.-S."/>
            <person name="Embley T.M."/>
            <person name="Coombs G.H."/>
            <person name="Mottram J.C."/>
            <person name="Tachezy J."/>
            <person name="Fraser-Liggett C.M."/>
            <person name="Johnson P.J."/>
        </authorList>
    </citation>
    <scope>NUCLEOTIDE SEQUENCE [LARGE SCALE GENOMIC DNA]</scope>
    <source>
        <strain evidence="6">G3</strain>
    </source>
</reference>
<accession>A2DIZ5</accession>
<dbReference type="eggNOG" id="KOG2241">
    <property type="taxonomic scope" value="Eukaryota"/>
</dbReference>
<dbReference type="VEuPathDB" id="TrichDB:TVAGG3_0483840"/>
<dbReference type="InterPro" id="IPR012340">
    <property type="entry name" value="NA-bd_OB-fold"/>
</dbReference>
<evidence type="ECO:0000313" key="7">
    <source>
        <dbReference type="Proteomes" id="UP000001542"/>
    </source>
</evidence>
<proteinExistence type="predicted"/>
<dbReference type="STRING" id="5722.A2DIZ5"/>
<evidence type="ECO:0000256" key="4">
    <source>
        <dbReference type="SAM" id="MobiDB-lite"/>
    </source>
</evidence>
<dbReference type="PANTHER" id="PTHR11586:SF33">
    <property type="entry name" value="AMINOACYL TRNA SYNTHASE COMPLEX-INTERACTING MULTIFUNCTIONAL PROTEIN 1"/>
    <property type="match status" value="1"/>
</dbReference>
<dbReference type="SUPFAM" id="SSF50249">
    <property type="entry name" value="Nucleic acid-binding proteins"/>
    <property type="match status" value="1"/>
</dbReference>
<dbReference type="Proteomes" id="UP000001542">
    <property type="component" value="Unassembled WGS sequence"/>
</dbReference>
<keyword evidence="1 3" id="KW-0820">tRNA-binding</keyword>
<dbReference type="Gene3D" id="2.40.50.140">
    <property type="entry name" value="Nucleic acid-binding proteins"/>
    <property type="match status" value="1"/>
</dbReference>
<evidence type="ECO:0000256" key="2">
    <source>
        <dbReference type="ARBA" id="ARBA00022884"/>
    </source>
</evidence>
<keyword evidence="2 3" id="KW-0694">RNA-binding</keyword>
<evidence type="ECO:0000313" key="6">
    <source>
        <dbReference type="EMBL" id="EAY19570.1"/>
    </source>
</evidence>
<protein>
    <submittedName>
        <fullName evidence="6">tRNA binding domain containing protein</fullName>
    </submittedName>
</protein>
<dbReference type="PROSITE" id="PS50886">
    <property type="entry name" value="TRBD"/>
    <property type="match status" value="1"/>
</dbReference>